<proteinExistence type="predicted"/>
<sequence>MRTTGPEVSRRHEMEEGWVLVANTNFVLFTRTGQVETARDIVIYDIVEDPGQEKARSEATRDIASHQLPPTKSY</sequence>
<dbReference type="AlphaFoldDB" id="F4WCA8"/>
<dbReference type="EMBL" id="GL888070">
    <property type="protein sequence ID" value="EGI68088.1"/>
    <property type="molecule type" value="Genomic_DNA"/>
</dbReference>
<evidence type="ECO:0000256" key="1">
    <source>
        <dbReference type="SAM" id="MobiDB-lite"/>
    </source>
</evidence>
<evidence type="ECO:0000313" key="2">
    <source>
        <dbReference type="EMBL" id="EGI68088.1"/>
    </source>
</evidence>
<keyword evidence="3" id="KW-1185">Reference proteome</keyword>
<dbReference type="Proteomes" id="UP000007755">
    <property type="component" value="Unassembled WGS sequence"/>
</dbReference>
<name>F4WCA8_ACREC</name>
<accession>F4WCA8</accession>
<gene>
    <name evidence="2" type="ORF">G5I_03182</name>
</gene>
<protein>
    <submittedName>
        <fullName evidence="2">Uncharacterized protein</fullName>
    </submittedName>
</protein>
<feature type="region of interest" description="Disordered" evidence="1">
    <location>
        <begin position="50"/>
        <end position="74"/>
    </location>
</feature>
<reference evidence="2" key="1">
    <citation type="submission" date="2011-02" db="EMBL/GenBank/DDBJ databases">
        <title>The genome of the leaf-cutting ant Acromyrmex echinatior suggests key adaptations to social evolution and fungus farming.</title>
        <authorList>
            <person name="Nygaard S."/>
            <person name="Zhang G."/>
        </authorList>
    </citation>
    <scope>NUCLEOTIDE SEQUENCE</scope>
</reference>
<organism evidence="3">
    <name type="scientific">Acromyrmex echinatior</name>
    <name type="common">Panamanian leafcutter ant</name>
    <name type="synonym">Acromyrmex octospinosus echinatior</name>
    <dbReference type="NCBI Taxonomy" id="103372"/>
    <lineage>
        <taxon>Eukaryota</taxon>
        <taxon>Metazoa</taxon>
        <taxon>Ecdysozoa</taxon>
        <taxon>Arthropoda</taxon>
        <taxon>Hexapoda</taxon>
        <taxon>Insecta</taxon>
        <taxon>Pterygota</taxon>
        <taxon>Neoptera</taxon>
        <taxon>Endopterygota</taxon>
        <taxon>Hymenoptera</taxon>
        <taxon>Apocrita</taxon>
        <taxon>Aculeata</taxon>
        <taxon>Formicoidea</taxon>
        <taxon>Formicidae</taxon>
        <taxon>Myrmicinae</taxon>
        <taxon>Acromyrmex</taxon>
    </lineage>
</organism>
<feature type="compositionally biased region" description="Basic and acidic residues" evidence="1">
    <location>
        <begin position="51"/>
        <end position="64"/>
    </location>
</feature>
<dbReference type="InParanoid" id="F4WCA8"/>
<evidence type="ECO:0000313" key="3">
    <source>
        <dbReference type="Proteomes" id="UP000007755"/>
    </source>
</evidence>